<keyword evidence="2" id="KW-1185">Reference proteome</keyword>
<gene>
    <name evidence="1" type="ORF">AYI68_g7634</name>
</gene>
<proteinExistence type="predicted"/>
<sequence>MPWLILLTQQSNRRLMQRIELDDSTFSVQNDFPFFQEVFRYFQLVPIHRLSCHTCIRILMHKPTLCISTIPFATI</sequence>
<accession>A0A1R0GN58</accession>
<evidence type="ECO:0000313" key="2">
    <source>
        <dbReference type="Proteomes" id="UP000187455"/>
    </source>
</evidence>
<dbReference type="AlphaFoldDB" id="A0A1R0GN58"/>
<comment type="caution">
    <text evidence="1">The sequence shown here is derived from an EMBL/GenBank/DDBJ whole genome shotgun (WGS) entry which is preliminary data.</text>
</comment>
<name>A0A1R0GN58_9FUNG</name>
<dbReference type="EMBL" id="LSSL01006739">
    <property type="protein sequence ID" value="OLY78316.1"/>
    <property type="molecule type" value="Genomic_DNA"/>
</dbReference>
<organism evidence="1 2">
    <name type="scientific">Smittium mucronatum</name>
    <dbReference type="NCBI Taxonomy" id="133383"/>
    <lineage>
        <taxon>Eukaryota</taxon>
        <taxon>Fungi</taxon>
        <taxon>Fungi incertae sedis</taxon>
        <taxon>Zoopagomycota</taxon>
        <taxon>Kickxellomycotina</taxon>
        <taxon>Harpellomycetes</taxon>
        <taxon>Harpellales</taxon>
        <taxon>Legeriomycetaceae</taxon>
        <taxon>Smittium</taxon>
    </lineage>
</organism>
<evidence type="ECO:0000313" key="1">
    <source>
        <dbReference type="EMBL" id="OLY78316.1"/>
    </source>
</evidence>
<reference evidence="1 2" key="1">
    <citation type="journal article" date="2016" name="Mol. Biol. Evol.">
        <title>Genome-Wide Survey of Gut Fungi (Harpellales) Reveals the First Horizontally Transferred Ubiquitin Gene from a Mosquito Host.</title>
        <authorList>
            <person name="Wang Y."/>
            <person name="White M.M."/>
            <person name="Kvist S."/>
            <person name="Moncalvo J.M."/>
        </authorList>
    </citation>
    <scope>NUCLEOTIDE SEQUENCE [LARGE SCALE GENOMIC DNA]</scope>
    <source>
        <strain evidence="1 2">ALG-7-W6</strain>
    </source>
</reference>
<dbReference type="Proteomes" id="UP000187455">
    <property type="component" value="Unassembled WGS sequence"/>
</dbReference>
<protein>
    <submittedName>
        <fullName evidence="1">Uncharacterized protein</fullName>
    </submittedName>
</protein>